<dbReference type="STRING" id="1507870.A0A1V8T592"/>
<dbReference type="Proteomes" id="UP000192596">
    <property type="component" value="Unassembled WGS sequence"/>
</dbReference>
<dbReference type="OrthoDB" id="10266980at2759"/>
<evidence type="ECO:0000259" key="7">
    <source>
        <dbReference type="PROSITE" id="PS50922"/>
    </source>
</evidence>
<evidence type="ECO:0000256" key="1">
    <source>
        <dbReference type="ARBA" id="ARBA00004141"/>
    </source>
</evidence>
<dbReference type="EMBL" id="NAJO01000016">
    <property type="protein sequence ID" value="OQO06479.1"/>
    <property type="molecule type" value="Genomic_DNA"/>
</dbReference>
<evidence type="ECO:0000313" key="9">
    <source>
        <dbReference type="Proteomes" id="UP000192596"/>
    </source>
</evidence>
<evidence type="ECO:0000256" key="3">
    <source>
        <dbReference type="ARBA" id="ARBA00022989"/>
    </source>
</evidence>
<sequence>MATSSSPVSLSRAPWSLGLSRALHLHTLPLHANTLLLSALTYQTLFSLVSPPLSRRLAPKSYPTFPLKTRLNWDIRVTGLVQAVFICTAALRVIASDPTRVGSTWETRLWGYSPAAGKVQAWAAGYFLWDILISTRWVDMYGPTAVMHAVAAFVVTMIGFRPFGNYYGVNFVLYELSTPFLNLHWMLNKLSPTPEEEPSDLQVYNGFALVGTFFACRLVWGTYQTWLLTQDMLSAWRAGPVPQLLFWTYLLTNTALTGLNFFWFSKMVETLRKRLGGRKG</sequence>
<reference evidence="9" key="1">
    <citation type="submission" date="2017-03" db="EMBL/GenBank/DDBJ databases">
        <title>Genomes of endolithic fungi from Antarctica.</title>
        <authorList>
            <person name="Coleine C."/>
            <person name="Masonjones S."/>
            <person name="Stajich J.E."/>
        </authorList>
    </citation>
    <scope>NUCLEOTIDE SEQUENCE [LARGE SCALE GENOMIC DNA]</scope>
    <source>
        <strain evidence="9">CCFEE 5527</strain>
    </source>
</reference>
<dbReference type="PANTHER" id="PTHR13439">
    <property type="entry name" value="CT120 PROTEIN"/>
    <property type="match status" value="1"/>
</dbReference>
<keyword evidence="9" id="KW-1185">Reference proteome</keyword>
<evidence type="ECO:0000256" key="4">
    <source>
        <dbReference type="ARBA" id="ARBA00023136"/>
    </source>
</evidence>
<dbReference type="GO" id="GO:0016020">
    <property type="term" value="C:membrane"/>
    <property type="evidence" value="ECO:0007669"/>
    <property type="project" value="UniProtKB-SubCell"/>
</dbReference>
<organism evidence="8 9">
    <name type="scientific">Cryoendolithus antarcticus</name>
    <dbReference type="NCBI Taxonomy" id="1507870"/>
    <lineage>
        <taxon>Eukaryota</taxon>
        <taxon>Fungi</taxon>
        <taxon>Dikarya</taxon>
        <taxon>Ascomycota</taxon>
        <taxon>Pezizomycotina</taxon>
        <taxon>Dothideomycetes</taxon>
        <taxon>Dothideomycetidae</taxon>
        <taxon>Cladosporiales</taxon>
        <taxon>Cladosporiaceae</taxon>
        <taxon>Cryoendolithus</taxon>
    </lineage>
</organism>
<comment type="caution">
    <text evidence="8">The sequence shown here is derived from an EMBL/GenBank/DDBJ whole genome shotgun (WGS) entry which is preliminary data.</text>
</comment>
<dbReference type="SMART" id="SM00724">
    <property type="entry name" value="TLC"/>
    <property type="match status" value="1"/>
</dbReference>
<dbReference type="FunCoup" id="A0A1V8T592">
    <property type="interactions" value="154"/>
</dbReference>
<feature type="transmembrane region" description="Helical" evidence="6">
    <location>
        <begin position="140"/>
        <end position="160"/>
    </location>
</feature>
<dbReference type="InterPro" id="IPR050846">
    <property type="entry name" value="TLCD"/>
</dbReference>
<evidence type="ECO:0000256" key="5">
    <source>
        <dbReference type="PROSITE-ProRule" id="PRU00205"/>
    </source>
</evidence>
<dbReference type="PANTHER" id="PTHR13439:SF0">
    <property type="entry name" value="TOPOISOMERASE I DAMAGE AFFECTED PROTEIN 4"/>
    <property type="match status" value="1"/>
</dbReference>
<protein>
    <recommendedName>
        <fullName evidence="7">TLC domain-containing protein</fullName>
    </recommendedName>
</protein>
<dbReference type="GO" id="GO:0055088">
    <property type="term" value="P:lipid homeostasis"/>
    <property type="evidence" value="ECO:0007669"/>
    <property type="project" value="TreeGrafter"/>
</dbReference>
<dbReference type="InterPro" id="IPR006634">
    <property type="entry name" value="TLC-dom"/>
</dbReference>
<dbReference type="PROSITE" id="PS50922">
    <property type="entry name" value="TLC"/>
    <property type="match status" value="1"/>
</dbReference>
<dbReference type="Pfam" id="PF03798">
    <property type="entry name" value="TRAM_LAG1_CLN8"/>
    <property type="match status" value="1"/>
</dbReference>
<comment type="subcellular location">
    <subcellularLocation>
        <location evidence="1">Membrane</location>
        <topology evidence="1">Multi-pass membrane protein</topology>
    </subcellularLocation>
</comment>
<proteinExistence type="predicted"/>
<feature type="domain" description="TLC" evidence="7">
    <location>
        <begin position="68"/>
        <end position="276"/>
    </location>
</feature>
<gene>
    <name evidence="8" type="ORF">B0A48_08262</name>
</gene>
<dbReference type="AlphaFoldDB" id="A0A1V8T592"/>
<keyword evidence="4 5" id="KW-0472">Membrane</keyword>
<evidence type="ECO:0000313" key="8">
    <source>
        <dbReference type="EMBL" id="OQO06479.1"/>
    </source>
</evidence>
<dbReference type="GO" id="GO:0005783">
    <property type="term" value="C:endoplasmic reticulum"/>
    <property type="evidence" value="ECO:0007669"/>
    <property type="project" value="TreeGrafter"/>
</dbReference>
<dbReference type="InParanoid" id="A0A1V8T592"/>
<feature type="transmembrane region" description="Helical" evidence="6">
    <location>
        <begin position="206"/>
        <end position="226"/>
    </location>
</feature>
<feature type="transmembrane region" description="Helical" evidence="6">
    <location>
        <begin position="246"/>
        <end position="264"/>
    </location>
</feature>
<keyword evidence="2 5" id="KW-0812">Transmembrane</keyword>
<keyword evidence="3 6" id="KW-1133">Transmembrane helix</keyword>
<evidence type="ECO:0000256" key="2">
    <source>
        <dbReference type="ARBA" id="ARBA00022692"/>
    </source>
</evidence>
<name>A0A1V8T592_9PEZI</name>
<accession>A0A1V8T592</accession>
<evidence type="ECO:0000256" key="6">
    <source>
        <dbReference type="SAM" id="Phobius"/>
    </source>
</evidence>